<dbReference type="Proteomes" id="UP001295423">
    <property type="component" value="Unassembled WGS sequence"/>
</dbReference>
<feature type="domain" description="Hcy-binding" evidence="6">
    <location>
        <begin position="8"/>
        <end position="351"/>
    </location>
</feature>
<evidence type="ECO:0000256" key="3">
    <source>
        <dbReference type="ARBA" id="ARBA00022723"/>
    </source>
</evidence>
<feature type="binding site" evidence="5">
    <location>
        <position position="337"/>
    </location>
    <ligand>
        <name>Zn(2+)</name>
        <dbReference type="ChEBI" id="CHEBI:29105"/>
    </ligand>
</feature>
<evidence type="ECO:0000313" key="7">
    <source>
        <dbReference type="EMBL" id="CAJ1930879.1"/>
    </source>
</evidence>
<evidence type="ECO:0000313" key="9">
    <source>
        <dbReference type="Proteomes" id="UP001295423"/>
    </source>
</evidence>
<dbReference type="AlphaFoldDB" id="A0AAD2CDH1"/>
<evidence type="ECO:0000259" key="6">
    <source>
        <dbReference type="PROSITE" id="PS50970"/>
    </source>
</evidence>
<dbReference type="Gene3D" id="3.20.20.330">
    <property type="entry name" value="Homocysteine-binding-like domain"/>
    <property type="match status" value="1"/>
</dbReference>
<organism evidence="8 9">
    <name type="scientific">Cylindrotheca closterium</name>
    <dbReference type="NCBI Taxonomy" id="2856"/>
    <lineage>
        <taxon>Eukaryota</taxon>
        <taxon>Sar</taxon>
        <taxon>Stramenopiles</taxon>
        <taxon>Ochrophyta</taxon>
        <taxon>Bacillariophyta</taxon>
        <taxon>Bacillariophyceae</taxon>
        <taxon>Bacillariophycidae</taxon>
        <taxon>Bacillariales</taxon>
        <taxon>Bacillariaceae</taxon>
        <taxon>Cylindrotheca</taxon>
    </lineage>
</organism>
<accession>A0AAD2CDH1</accession>
<comment type="caution">
    <text evidence="8">The sequence shown here is derived from an EMBL/GenBank/DDBJ whole genome shotgun (WGS) entry which is preliminary data.</text>
</comment>
<dbReference type="PANTHER" id="PTHR46015:SF1">
    <property type="entry name" value="HOMOCYSTEINE S-METHYLTRANSFERASE-LIKE ISOFORM 1"/>
    <property type="match status" value="1"/>
</dbReference>
<keyword evidence="9" id="KW-1185">Reference proteome</keyword>
<reference evidence="8" key="1">
    <citation type="submission" date="2023-08" db="EMBL/GenBank/DDBJ databases">
        <authorList>
            <person name="Audoor S."/>
            <person name="Bilcke G."/>
        </authorList>
    </citation>
    <scope>NUCLEOTIDE SEQUENCE</scope>
</reference>
<dbReference type="Pfam" id="PF02574">
    <property type="entry name" value="S-methyl_trans"/>
    <property type="match status" value="1"/>
</dbReference>
<dbReference type="EMBL" id="CAKOGP040000113">
    <property type="protein sequence ID" value="CAJ1930879.1"/>
    <property type="molecule type" value="Genomic_DNA"/>
</dbReference>
<comment type="cofactor">
    <cofactor evidence="5">
        <name>Zn(2+)</name>
        <dbReference type="ChEBI" id="CHEBI:29105"/>
    </cofactor>
</comment>
<proteinExistence type="predicted"/>
<dbReference type="SUPFAM" id="SSF82282">
    <property type="entry name" value="Homocysteine S-methyltransferase"/>
    <property type="match status" value="1"/>
</dbReference>
<gene>
    <name evidence="7" type="ORF">CYCCA115_LOCUS2132</name>
    <name evidence="8" type="ORF">CYCCA115_LOCUS2134</name>
</gene>
<dbReference type="EMBL" id="CAKOGP040000113">
    <property type="protein sequence ID" value="CAJ1930883.1"/>
    <property type="molecule type" value="Genomic_DNA"/>
</dbReference>
<evidence type="ECO:0000313" key="8">
    <source>
        <dbReference type="EMBL" id="CAJ1930883.1"/>
    </source>
</evidence>
<keyword evidence="2 5" id="KW-0808">Transferase</keyword>
<dbReference type="InterPro" id="IPR036589">
    <property type="entry name" value="HCY_dom_sf"/>
</dbReference>
<dbReference type="PROSITE" id="PS50970">
    <property type="entry name" value="HCY"/>
    <property type="match status" value="1"/>
</dbReference>
<feature type="binding site" evidence="5">
    <location>
        <position position="250"/>
    </location>
    <ligand>
        <name>Zn(2+)</name>
        <dbReference type="ChEBI" id="CHEBI:29105"/>
    </ligand>
</feature>
<dbReference type="InterPro" id="IPR003726">
    <property type="entry name" value="HCY_dom"/>
</dbReference>
<dbReference type="GO" id="GO:0032259">
    <property type="term" value="P:methylation"/>
    <property type="evidence" value="ECO:0007669"/>
    <property type="project" value="UniProtKB-KW"/>
</dbReference>
<dbReference type="InterPro" id="IPR051486">
    <property type="entry name" value="Hcy_S-methyltransferase"/>
</dbReference>
<protein>
    <recommendedName>
        <fullName evidence="6">Hcy-binding domain-containing protein</fullName>
    </recommendedName>
</protein>
<dbReference type="GO" id="GO:0009086">
    <property type="term" value="P:methionine biosynthetic process"/>
    <property type="evidence" value="ECO:0007669"/>
    <property type="project" value="TreeGrafter"/>
</dbReference>
<evidence type="ECO:0000256" key="5">
    <source>
        <dbReference type="PROSITE-ProRule" id="PRU00333"/>
    </source>
</evidence>
<sequence length="361" mass="39858">MNLKRWLLSEEEDVNSPSILITDGGVSTHLEAKLQHKNQEFEHQSLWSSSLLMTEEGRKTIQEGHDDWLKSGSDIITTVTYQCHYGVPGLEMVVTPTQMDQMIQDGISIAKECVAKTNPRKLVVASTGCYGAALADGSEYTGNYGDMDRTGLVDFHLQKVKRMMAQKPDGVAIETVPSLEECHAIGEMLQSSKLTTLKENESQIACWVSLACQNGTQLNDGSKLWDALEALRSADDTTEAKYIHTIGINCCDSLHMPALLEIVTRHMATRGPKRGIVCYPNSGEEWDAANDSWKEGTGCSSAHELVERLVDAVHVIESTWKKHTAGAMPKLILGGCCRTSTQAICELRVAVDNWEQKQAKY</sequence>
<keyword evidence="3 5" id="KW-0479">Metal-binding</keyword>
<dbReference type="GO" id="GO:0008898">
    <property type="term" value="F:S-adenosylmethionine-homocysteine S-methyltransferase activity"/>
    <property type="evidence" value="ECO:0007669"/>
    <property type="project" value="TreeGrafter"/>
</dbReference>
<dbReference type="GO" id="GO:0033528">
    <property type="term" value="P:S-methylmethionine cycle"/>
    <property type="evidence" value="ECO:0007669"/>
    <property type="project" value="TreeGrafter"/>
</dbReference>
<keyword evidence="1 5" id="KW-0489">Methyltransferase</keyword>
<name>A0AAD2CDH1_9STRA</name>
<dbReference type="PANTHER" id="PTHR46015">
    <property type="entry name" value="ZGC:172121"/>
    <property type="match status" value="1"/>
</dbReference>
<feature type="binding site" evidence="5">
    <location>
        <position position="336"/>
    </location>
    <ligand>
        <name>Zn(2+)</name>
        <dbReference type="ChEBI" id="CHEBI:29105"/>
    </ligand>
</feature>
<keyword evidence="4 5" id="KW-0862">Zinc</keyword>
<dbReference type="GO" id="GO:0046872">
    <property type="term" value="F:metal ion binding"/>
    <property type="evidence" value="ECO:0007669"/>
    <property type="project" value="UniProtKB-KW"/>
</dbReference>
<evidence type="ECO:0000256" key="2">
    <source>
        <dbReference type="ARBA" id="ARBA00022679"/>
    </source>
</evidence>
<evidence type="ECO:0000256" key="1">
    <source>
        <dbReference type="ARBA" id="ARBA00022603"/>
    </source>
</evidence>
<evidence type="ECO:0000256" key="4">
    <source>
        <dbReference type="ARBA" id="ARBA00022833"/>
    </source>
</evidence>